<dbReference type="RefSeq" id="WP_094254602.1">
    <property type="nucleotide sequence ID" value="NZ_NNCE01000003.1"/>
</dbReference>
<feature type="transmembrane region" description="Helical" evidence="1">
    <location>
        <begin position="20"/>
        <end position="39"/>
    </location>
</feature>
<protein>
    <recommendedName>
        <fullName evidence="4">DUF3899 domain-containing protein</fullName>
    </recommendedName>
</protein>
<dbReference type="EMBL" id="SNWN01000011">
    <property type="protein sequence ID" value="TDO20359.1"/>
    <property type="molecule type" value="Genomic_DNA"/>
</dbReference>
<gene>
    <name evidence="2" type="ORF">EI74_0437</name>
</gene>
<evidence type="ECO:0000313" key="3">
    <source>
        <dbReference type="Proteomes" id="UP000295518"/>
    </source>
</evidence>
<feature type="transmembrane region" description="Helical" evidence="1">
    <location>
        <begin position="121"/>
        <end position="144"/>
    </location>
</feature>
<reference evidence="2 3" key="1">
    <citation type="submission" date="2019-03" db="EMBL/GenBank/DDBJ databases">
        <title>Genomic Encyclopedia of Archaeal and Bacterial Type Strains, Phase II (KMG-II): from individual species to whole genera.</title>
        <authorList>
            <person name="Goeker M."/>
        </authorList>
    </citation>
    <scope>NUCLEOTIDE SEQUENCE [LARGE SCALE GENOMIC DNA]</scope>
    <source>
        <strain evidence="2 3">ATCC 700618</strain>
    </source>
</reference>
<comment type="caution">
    <text evidence="2">The sequence shown here is derived from an EMBL/GenBank/DDBJ whole genome shotgun (WGS) entry which is preliminary data.</text>
</comment>
<name>A0A4V3C330_9MOLU</name>
<keyword evidence="1" id="KW-0472">Membrane</keyword>
<accession>A0A4V3C330</accession>
<dbReference type="AlphaFoldDB" id="A0A4V3C330"/>
<proteinExistence type="predicted"/>
<keyword evidence="1" id="KW-0812">Transmembrane</keyword>
<dbReference type="Proteomes" id="UP000295518">
    <property type="component" value="Unassembled WGS sequence"/>
</dbReference>
<keyword evidence="1" id="KW-1133">Transmembrane helix</keyword>
<evidence type="ECO:0000256" key="1">
    <source>
        <dbReference type="SAM" id="Phobius"/>
    </source>
</evidence>
<evidence type="ECO:0000313" key="2">
    <source>
        <dbReference type="EMBL" id="TDO20359.1"/>
    </source>
</evidence>
<organism evidence="2 3">
    <name type="scientific">Mycoplasma testudineum</name>
    <dbReference type="NCBI Taxonomy" id="244584"/>
    <lineage>
        <taxon>Bacteria</taxon>
        <taxon>Bacillati</taxon>
        <taxon>Mycoplasmatota</taxon>
        <taxon>Mollicutes</taxon>
        <taxon>Mycoplasmataceae</taxon>
        <taxon>Mycoplasma</taxon>
    </lineage>
</organism>
<sequence length="147" mass="17303">MKQKLKKIGFWIKKEFNYKILIVALLFNLLVIIGSILWWQYGHKIYNIWTILMSLSAALIVINILLIIITKTGFMASLIKPGYDFKKRRDHNKKNKWNQDDYVGVDEYHFRKILEDKNISVFVLTILMALFLIVLSLPFVLVLGPNF</sequence>
<feature type="transmembrane region" description="Helical" evidence="1">
    <location>
        <begin position="45"/>
        <end position="69"/>
    </location>
</feature>
<evidence type="ECO:0008006" key="4">
    <source>
        <dbReference type="Google" id="ProtNLM"/>
    </source>
</evidence>
<keyword evidence="3" id="KW-1185">Reference proteome</keyword>